<dbReference type="Proteomes" id="UP000516173">
    <property type="component" value="Chromosome"/>
</dbReference>
<accession>A0A7G1KX37</accession>
<dbReference type="InterPro" id="IPR017853">
    <property type="entry name" value="GH"/>
</dbReference>
<keyword evidence="2" id="KW-1185">Reference proteome</keyword>
<dbReference type="Gene3D" id="3.20.20.80">
    <property type="entry name" value="Glycosidases"/>
    <property type="match status" value="1"/>
</dbReference>
<organism evidence="1 2">
    <name type="scientific">Nocardia wallacei</name>
    <dbReference type="NCBI Taxonomy" id="480035"/>
    <lineage>
        <taxon>Bacteria</taxon>
        <taxon>Bacillati</taxon>
        <taxon>Actinomycetota</taxon>
        <taxon>Actinomycetes</taxon>
        <taxon>Mycobacteriales</taxon>
        <taxon>Nocardiaceae</taxon>
        <taxon>Nocardia</taxon>
    </lineage>
</organism>
<sequence length="346" mass="38408">MRGRGMTYDTGFVSAGRISRTDWDLRTVARELTIIRDDLHCNAVQIIGGDPERLEQAARHAAELGLEVWFSPYPLDLTPGEIHTLFLDCAERAERLRRTGAEVVFVAGVELTVMNKGWLPGADVDERLRLLLADPDGRAERLAGVSARLDEFFGTAVPAVRQRFGGRITYCAIQFERIDWAPFDFVSLELIRSAEVADRFRQGVRDLVAPGKPVAVTGFGAATWQGAGDVAPRSMEIVEHDPATGDPVRLNGEYTRDEAGQAAYLSELLEIFDSEGVDSTFVFLFALYNYPHRTDPRTDLDLASLGIVKVLENGYGDTYPDMRWEPKRAFTAVAEHYGRALQTTPA</sequence>
<name>A0A7G1KX37_9NOCA</name>
<evidence type="ECO:0000313" key="1">
    <source>
        <dbReference type="EMBL" id="BCK59176.1"/>
    </source>
</evidence>
<evidence type="ECO:0008006" key="3">
    <source>
        <dbReference type="Google" id="ProtNLM"/>
    </source>
</evidence>
<proteinExistence type="predicted"/>
<gene>
    <name evidence="1" type="ORF">NWFMUON74_69480</name>
</gene>
<dbReference type="SUPFAM" id="SSF51445">
    <property type="entry name" value="(Trans)glycosidases"/>
    <property type="match status" value="1"/>
</dbReference>
<protein>
    <recommendedName>
        <fullName evidence="3">Abortive infection protein</fullName>
    </recommendedName>
</protein>
<dbReference type="EMBL" id="AP023396">
    <property type="protein sequence ID" value="BCK59176.1"/>
    <property type="molecule type" value="Genomic_DNA"/>
</dbReference>
<dbReference type="AlphaFoldDB" id="A0A7G1KX37"/>
<evidence type="ECO:0000313" key="2">
    <source>
        <dbReference type="Proteomes" id="UP000516173"/>
    </source>
</evidence>
<reference evidence="1 2" key="1">
    <citation type="submission" date="2020-08" db="EMBL/GenBank/DDBJ databases">
        <title>Genome Sequencing of Nocardia wallacei strain FMUON74 and assembly.</title>
        <authorList>
            <person name="Toyokawa M."/>
            <person name="Uesaka K."/>
        </authorList>
    </citation>
    <scope>NUCLEOTIDE SEQUENCE [LARGE SCALE GENOMIC DNA]</scope>
    <source>
        <strain evidence="1 2">FMUON74</strain>
    </source>
</reference>
<dbReference type="KEGG" id="nwl:NWFMUON74_69480"/>